<reference evidence="15 21" key="5">
    <citation type="submission" date="2022-12" db="EMBL/GenBank/DDBJ databases">
        <title>Assessment of beneficial effects and identification of host adaptation-associated genes of Ligilactobacillus salivarius isolated from Meles meles.</title>
        <authorList>
            <person name="Wang Y."/>
        </authorList>
    </citation>
    <scope>NUCLEOTIDE SEQUENCE [LARGE SCALE GENOMIC DNA]</scope>
    <source>
        <strain evidence="15 21">S35</strain>
    </source>
</reference>
<dbReference type="RefSeq" id="WP_003701777.1">
    <property type="nucleotide sequence ID" value="NZ_CABMGV010000001.1"/>
</dbReference>
<dbReference type="Proteomes" id="UP000471300">
    <property type="component" value="Unassembled WGS sequence"/>
</dbReference>
<dbReference type="PANTHER" id="PTHR38438:SF1">
    <property type="entry name" value="RIBOFLAVIN TRANSPORTER RIBU"/>
    <property type="match status" value="1"/>
</dbReference>
<keyword evidence="7 8" id="KW-0472">Membrane</keyword>
<reference evidence="19 20" key="4">
    <citation type="journal article" date="2020" name="Food Funct.">
        <title>Screening of Lactobacillus salivarius strains from the feces of Chinese populations and the evaluation of their effects against intestinal inflammation in mice.</title>
        <authorList>
            <person name="Zhai Q."/>
            <person name="Shen X."/>
            <person name="Cen S."/>
            <person name="Zhang C."/>
            <person name="Tian F."/>
            <person name="Zhao J."/>
            <person name="Zhang H."/>
            <person name="Xue Y."/>
            <person name="Chen W."/>
        </authorList>
    </citation>
    <scope>NUCLEOTIDE SEQUENCE [LARGE SCALE GENOMIC DNA]</scope>
    <source>
        <strain evidence="12 20">FZJTZ28M4.scaf</strain>
        <strain evidence="11 19">FZJTZ9M6.scaf</strain>
    </source>
</reference>
<sequence>MRNVSIKRYAIIACLAAISYLLMFISFAVIPIVPYMKVDFADIPILLGFFVLGVSGGIEIAVLRSVLYFLITGPSIASLIGIGTNLLATLTICLPMYYILHEKHDLKRYIIAIVVSTISLTFWLSIGNWLVITPLYMAVLGMKLTLPLSQLVLYGVLPFNLIKGVIVGTVFVLVYAKIHVWLDNKANEFLAETKTKSI</sequence>
<keyword evidence="4 8" id="KW-1003">Cell membrane</keyword>
<comment type="function">
    <text evidence="8">Probably a riboflavin-binding protein that interacts with the energy-coupling factor (ECF) ABC-transporter complex.</text>
</comment>
<feature type="transmembrane region" description="Helical" evidence="9">
    <location>
        <begin position="6"/>
        <end position="33"/>
    </location>
</feature>
<comment type="similarity">
    <text evidence="2 8">Belongs to the prokaryotic riboflavin transporter (P-RFT) (TC 2.A.87) family.</text>
</comment>
<reference evidence="14 18" key="3">
    <citation type="submission" date="2018-05" db="EMBL/GenBank/DDBJ databases">
        <title>Lactobacillus salivarius genome sequencing and assembly.</title>
        <authorList>
            <person name="Audisio C."/>
            <person name="Albarracin L."/>
            <person name="Torres M.J."/>
            <person name="Hebert E.M."/>
            <person name="Saavedra L."/>
        </authorList>
    </citation>
    <scope>NUCLEOTIDE SEQUENCE [LARGE SCALE GENOMIC DNA]</scope>
    <source>
        <strain evidence="14 18">A3iob</strain>
    </source>
</reference>
<feature type="transmembrane region" description="Helical" evidence="9">
    <location>
        <begin position="109"/>
        <end position="131"/>
    </location>
</feature>
<evidence type="ECO:0000313" key="16">
    <source>
        <dbReference type="Proteomes" id="UP000029488"/>
    </source>
</evidence>
<evidence type="ECO:0000256" key="3">
    <source>
        <dbReference type="ARBA" id="ARBA00022448"/>
    </source>
</evidence>
<proteinExistence type="inferred from homology"/>
<evidence type="ECO:0000313" key="20">
    <source>
        <dbReference type="Proteomes" id="UP000471300"/>
    </source>
</evidence>
<keyword evidence="5 9" id="KW-0812">Transmembrane</keyword>
<evidence type="ECO:0000256" key="6">
    <source>
        <dbReference type="ARBA" id="ARBA00022989"/>
    </source>
</evidence>
<evidence type="ECO:0000256" key="1">
    <source>
        <dbReference type="ARBA" id="ARBA00004651"/>
    </source>
</evidence>
<evidence type="ECO:0000256" key="9">
    <source>
        <dbReference type="SAM" id="Phobius"/>
    </source>
</evidence>
<evidence type="ECO:0000313" key="21">
    <source>
        <dbReference type="Proteomes" id="UP001224533"/>
    </source>
</evidence>
<name>A0A089QD02_9LACO</name>
<reference evidence="13 17" key="2">
    <citation type="submission" date="2017-03" db="EMBL/GenBank/DDBJ databases">
        <title>Phylogenomics and comparative genomics of Lactobacillus salivarius, a mammalian gut commensal.</title>
        <authorList>
            <person name="Harris H.M."/>
        </authorList>
    </citation>
    <scope>NUCLEOTIDE SEQUENCE [LARGE SCALE GENOMIC DNA]</scope>
    <source>
        <strain evidence="13 17">AH4231</strain>
    </source>
</reference>
<dbReference type="KEGG" id="lsj:LSJ_0956c"/>
<evidence type="ECO:0000313" key="15">
    <source>
        <dbReference type="EMBL" id="WHS18443.1"/>
    </source>
</evidence>
<evidence type="ECO:0000256" key="2">
    <source>
        <dbReference type="ARBA" id="ARBA00005540"/>
    </source>
</evidence>
<protein>
    <recommendedName>
        <fullName evidence="8">Riboflavin transporter</fullName>
    </recommendedName>
</protein>
<dbReference type="Pfam" id="PF12822">
    <property type="entry name" value="ECF_trnsprt"/>
    <property type="match status" value="1"/>
</dbReference>
<dbReference type="EMBL" id="CP114509">
    <property type="protein sequence ID" value="WHS18443.1"/>
    <property type="molecule type" value="Genomic_DNA"/>
</dbReference>
<feature type="transmembrane region" description="Helical" evidence="9">
    <location>
        <begin position="45"/>
        <end position="70"/>
    </location>
</feature>
<evidence type="ECO:0000313" key="10">
    <source>
        <dbReference type="EMBL" id="AIR10635.1"/>
    </source>
</evidence>
<evidence type="ECO:0000256" key="5">
    <source>
        <dbReference type="ARBA" id="ARBA00022692"/>
    </source>
</evidence>
<dbReference type="InterPro" id="IPR024529">
    <property type="entry name" value="ECF_trnsprt_substrate-spec"/>
</dbReference>
<dbReference type="Proteomes" id="UP000029488">
    <property type="component" value="Chromosome"/>
</dbReference>
<keyword evidence="6 9" id="KW-1133">Transmembrane helix</keyword>
<accession>A0A089QD02</accession>
<dbReference type="EMBL" id="CP007646">
    <property type="protein sequence ID" value="AIR10635.1"/>
    <property type="molecule type" value="Genomic_DNA"/>
</dbReference>
<dbReference type="Proteomes" id="UP000245607">
    <property type="component" value="Unassembled WGS sequence"/>
</dbReference>
<dbReference type="Gene3D" id="1.10.1760.20">
    <property type="match status" value="1"/>
</dbReference>
<dbReference type="OMA" id="FANFMIG"/>
<dbReference type="PANTHER" id="PTHR38438">
    <property type="entry name" value="RIBOFLAVIN TRANSPORTER RIBU"/>
    <property type="match status" value="1"/>
</dbReference>
<evidence type="ECO:0000313" key="18">
    <source>
        <dbReference type="Proteomes" id="UP000245607"/>
    </source>
</evidence>
<dbReference type="GO" id="GO:0032217">
    <property type="term" value="F:riboflavin transmembrane transporter activity"/>
    <property type="evidence" value="ECO:0007669"/>
    <property type="project" value="UniProtKB-UniRule"/>
</dbReference>
<evidence type="ECO:0000313" key="17">
    <source>
        <dbReference type="Proteomes" id="UP000192353"/>
    </source>
</evidence>
<dbReference type="EMBL" id="VSTU01000001">
    <property type="protein sequence ID" value="MYZ65655.1"/>
    <property type="molecule type" value="Genomic_DNA"/>
</dbReference>
<dbReference type="EMBL" id="NBEY01000043">
    <property type="protein sequence ID" value="OQR25283.1"/>
    <property type="molecule type" value="Genomic_DNA"/>
</dbReference>
<gene>
    <name evidence="13" type="ORF">B6U37_05065</name>
    <name evidence="14" type="ORF">DB362_04005</name>
    <name evidence="12" type="ORF">FYL06_01575</name>
    <name evidence="11" type="ORF">FYL10_01975</name>
    <name evidence="10" type="ORF">LSJ_0956c</name>
    <name evidence="15" type="ORF">O2U02_04280</name>
</gene>
<dbReference type="InterPro" id="IPR025720">
    <property type="entry name" value="RibU"/>
</dbReference>
<dbReference type="GO" id="GO:0005886">
    <property type="term" value="C:plasma membrane"/>
    <property type="evidence" value="ECO:0007669"/>
    <property type="project" value="UniProtKB-SubCell"/>
</dbReference>
<evidence type="ECO:0000256" key="4">
    <source>
        <dbReference type="ARBA" id="ARBA00022475"/>
    </source>
</evidence>
<dbReference type="AlphaFoldDB" id="A0A089QD02"/>
<dbReference type="Proteomes" id="UP001224533">
    <property type="component" value="Chromosome"/>
</dbReference>
<reference evidence="10 16" key="1">
    <citation type="journal article" date="2014" name="BMC Genomics">
        <title>Unusual genome complexity in Lactobacillus salivarius JCM1046.</title>
        <authorList>
            <person name="Raftis E.J."/>
            <person name="Forde B.M."/>
            <person name="Claesson M.J."/>
            <person name="O'Toole P.W."/>
        </authorList>
    </citation>
    <scope>NUCLEOTIDE SEQUENCE [LARGE SCALE GENOMIC DNA]</scope>
    <source>
        <strain evidence="10 16">JCM1046</strain>
    </source>
</reference>
<dbReference type="Proteomes" id="UP000470980">
    <property type="component" value="Unassembled WGS sequence"/>
</dbReference>
<comment type="subcellular location">
    <subcellularLocation>
        <location evidence="1">Cell membrane</location>
        <topology evidence="1">Multi-pass membrane protein</topology>
    </subcellularLocation>
</comment>
<evidence type="ECO:0000313" key="11">
    <source>
        <dbReference type="EMBL" id="MYY72460.1"/>
    </source>
</evidence>
<evidence type="ECO:0000313" key="19">
    <source>
        <dbReference type="Proteomes" id="UP000470980"/>
    </source>
</evidence>
<dbReference type="PIRSF" id="PIRSF037778">
    <property type="entry name" value="UCP037778_transp_RibU"/>
    <property type="match status" value="1"/>
</dbReference>
<dbReference type="EMBL" id="VSTR01000001">
    <property type="protein sequence ID" value="MYY72460.1"/>
    <property type="molecule type" value="Genomic_DNA"/>
</dbReference>
<evidence type="ECO:0000313" key="12">
    <source>
        <dbReference type="EMBL" id="MYZ65655.1"/>
    </source>
</evidence>
<evidence type="ECO:0000256" key="8">
    <source>
        <dbReference type="PIRNR" id="PIRNR037778"/>
    </source>
</evidence>
<dbReference type="EMBL" id="QFAS01000005">
    <property type="protein sequence ID" value="PWG53087.1"/>
    <property type="molecule type" value="Genomic_DNA"/>
</dbReference>
<feature type="transmembrane region" description="Helical" evidence="9">
    <location>
        <begin position="76"/>
        <end position="97"/>
    </location>
</feature>
<organism evidence="10 16">
    <name type="scientific">Ligilactobacillus salivarius</name>
    <dbReference type="NCBI Taxonomy" id="1624"/>
    <lineage>
        <taxon>Bacteria</taxon>
        <taxon>Bacillati</taxon>
        <taxon>Bacillota</taxon>
        <taxon>Bacilli</taxon>
        <taxon>Lactobacillales</taxon>
        <taxon>Lactobacillaceae</taxon>
        <taxon>Ligilactobacillus</taxon>
    </lineage>
</organism>
<dbReference type="Proteomes" id="UP000192353">
    <property type="component" value="Unassembled WGS sequence"/>
</dbReference>
<evidence type="ECO:0000313" key="14">
    <source>
        <dbReference type="EMBL" id="PWG53087.1"/>
    </source>
</evidence>
<keyword evidence="3 8" id="KW-0813">Transport</keyword>
<evidence type="ECO:0000313" key="13">
    <source>
        <dbReference type="EMBL" id="OQR25283.1"/>
    </source>
</evidence>
<evidence type="ECO:0000256" key="7">
    <source>
        <dbReference type="ARBA" id="ARBA00023136"/>
    </source>
</evidence>
<feature type="transmembrane region" description="Helical" evidence="9">
    <location>
        <begin position="151"/>
        <end position="176"/>
    </location>
</feature>